<keyword evidence="6" id="KW-1185">Reference proteome</keyword>
<keyword evidence="3" id="KW-0326">Glycosidase</keyword>
<evidence type="ECO:0000313" key="6">
    <source>
        <dbReference type="Proteomes" id="UP000475862"/>
    </source>
</evidence>
<evidence type="ECO:0000313" key="5">
    <source>
        <dbReference type="EMBL" id="KAE9531876.1"/>
    </source>
</evidence>
<organism evidence="5 6">
    <name type="scientific">Aphis glycines</name>
    <name type="common">Soybean aphid</name>
    <dbReference type="NCBI Taxonomy" id="307491"/>
    <lineage>
        <taxon>Eukaryota</taxon>
        <taxon>Metazoa</taxon>
        <taxon>Ecdysozoa</taxon>
        <taxon>Arthropoda</taxon>
        <taxon>Hexapoda</taxon>
        <taxon>Insecta</taxon>
        <taxon>Pterygota</taxon>
        <taxon>Neoptera</taxon>
        <taxon>Paraneoptera</taxon>
        <taxon>Hemiptera</taxon>
        <taxon>Sternorrhyncha</taxon>
        <taxon>Aphidomorpha</taxon>
        <taxon>Aphidoidea</taxon>
        <taxon>Aphididae</taxon>
        <taxon>Aphidini</taxon>
        <taxon>Aphis</taxon>
        <taxon>Aphis</taxon>
    </lineage>
</organism>
<evidence type="ECO:0000256" key="2">
    <source>
        <dbReference type="ARBA" id="ARBA00022801"/>
    </source>
</evidence>
<dbReference type="SUPFAM" id="SSF51445">
    <property type="entry name" value="(Trans)glycosidases"/>
    <property type="match status" value="1"/>
</dbReference>
<evidence type="ECO:0000256" key="1">
    <source>
        <dbReference type="ARBA" id="ARBA00010838"/>
    </source>
</evidence>
<dbReference type="AlphaFoldDB" id="A0A6G0TEY5"/>
<dbReference type="Gene3D" id="3.20.20.80">
    <property type="entry name" value="Glycosidases"/>
    <property type="match status" value="1"/>
</dbReference>
<protein>
    <recommendedName>
        <fullName evidence="7">Beta-glucosidase</fullName>
    </recommendedName>
</protein>
<dbReference type="Pfam" id="PF00232">
    <property type="entry name" value="Glyco_hydro_1"/>
    <property type="match status" value="2"/>
</dbReference>
<proteinExistence type="inferred from homology"/>
<evidence type="ECO:0000256" key="4">
    <source>
        <dbReference type="RuleBase" id="RU003690"/>
    </source>
</evidence>
<dbReference type="InterPro" id="IPR001360">
    <property type="entry name" value="Glyco_hydro_1"/>
</dbReference>
<dbReference type="PANTHER" id="PTHR10353">
    <property type="entry name" value="GLYCOSYL HYDROLASE"/>
    <property type="match status" value="1"/>
</dbReference>
<dbReference type="PRINTS" id="PR00131">
    <property type="entry name" value="GLHYDRLASE1"/>
</dbReference>
<name>A0A6G0TEY5_APHGL</name>
<accession>A0A6G0TEY5</accession>
<evidence type="ECO:0008006" key="7">
    <source>
        <dbReference type="Google" id="ProtNLM"/>
    </source>
</evidence>
<keyword evidence="2" id="KW-0378">Hydrolase</keyword>
<evidence type="ECO:0000256" key="3">
    <source>
        <dbReference type="ARBA" id="ARBA00023295"/>
    </source>
</evidence>
<dbReference type="GO" id="GO:0008422">
    <property type="term" value="F:beta-glucosidase activity"/>
    <property type="evidence" value="ECO:0007669"/>
    <property type="project" value="TreeGrafter"/>
</dbReference>
<comment type="similarity">
    <text evidence="1 4">Belongs to the glycosyl hydrolase 1 family.</text>
</comment>
<comment type="caution">
    <text evidence="5">The sequence shown here is derived from an EMBL/GenBank/DDBJ whole genome shotgun (WGS) entry which is preliminary data.</text>
</comment>
<gene>
    <name evidence="5" type="ORF">AGLY_010078</name>
</gene>
<dbReference type="Proteomes" id="UP000475862">
    <property type="component" value="Unassembled WGS sequence"/>
</dbReference>
<dbReference type="GO" id="GO:0005975">
    <property type="term" value="P:carbohydrate metabolic process"/>
    <property type="evidence" value="ECO:0007669"/>
    <property type="project" value="InterPro"/>
</dbReference>
<reference evidence="5 6" key="1">
    <citation type="submission" date="2019-08" db="EMBL/GenBank/DDBJ databases">
        <title>The genome of the soybean aphid Biotype 1, its phylome, world population structure and adaptation to the North American continent.</title>
        <authorList>
            <person name="Giordano R."/>
            <person name="Donthu R.K."/>
            <person name="Hernandez A.G."/>
            <person name="Wright C.L."/>
            <person name="Zimin A.V."/>
        </authorList>
    </citation>
    <scope>NUCLEOTIDE SEQUENCE [LARGE SCALE GENOMIC DNA]</scope>
    <source>
        <tissue evidence="5">Whole aphids</tissue>
    </source>
</reference>
<sequence length="528" mass="60622">MLILPKVKTLYNLKKWLLNNVIQLPEDFLIGVGSGAYQVEGAWDADEKAPSIWDNFFHTKKIVVSNPAAVKLSPKKKCSNFHRGTDVHTQDPTRGFSLVNGDIACDSYNKLDEDIDNLVELGVNTYRFSISWPRVLPNADDRKVNEAGVNYYETLIEKLHENNITPVVTMYHWDLPNILQDLGGWSNPNIIEYFVNYASFLFRTFGSKVKLWSTINEPRFVALAYGNENIAPSIGELFNGIADYMAIRNVLLAHAAVYKLYKNKYFAEQQGKKKYLFREISLCLDTTANFPENPDLKEDCDAVSKSFDCSLGIFTQPLKNGTFPQSLIDAIAKTDKYENISIRRILEFTEKEKEDLIGSYDFIAFNYYDSFKVRPMTETEYENETYLLNKDLGLVSTPNSENLNDTFRGFTQVVDWLVENLDNPKLFVSENGIFEKPNVDQSDLKIKYHRGILTELDKALKKGVVIKGYCVWSFMDSLEWISGYFTKLFGIYSVDFNDPNRPRSKKPSFKFFQTLFKTKSLPPIESNK</sequence>
<dbReference type="PANTHER" id="PTHR10353:SF36">
    <property type="entry name" value="LP05116P"/>
    <property type="match status" value="1"/>
</dbReference>
<dbReference type="InterPro" id="IPR017853">
    <property type="entry name" value="GH"/>
</dbReference>
<dbReference type="OrthoDB" id="65569at2759"/>
<dbReference type="EMBL" id="VYZN01000040">
    <property type="protein sequence ID" value="KAE9531876.1"/>
    <property type="molecule type" value="Genomic_DNA"/>
</dbReference>